<accession>A0A4U5M7F3</accession>
<dbReference type="AlphaFoldDB" id="A0A4U5M7F3"/>
<reference evidence="1 2" key="1">
    <citation type="journal article" date="2015" name="Genome Biol.">
        <title>Comparative genomics of Steinernema reveals deeply conserved gene regulatory networks.</title>
        <authorList>
            <person name="Dillman A.R."/>
            <person name="Macchietto M."/>
            <person name="Porter C.F."/>
            <person name="Rogers A."/>
            <person name="Williams B."/>
            <person name="Antoshechkin I."/>
            <person name="Lee M.M."/>
            <person name="Goodwin Z."/>
            <person name="Lu X."/>
            <person name="Lewis E.E."/>
            <person name="Goodrich-Blair H."/>
            <person name="Stock S.P."/>
            <person name="Adams B.J."/>
            <person name="Sternberg P.W."/>
            <person name="Mortazavi A."/>
        </authorList>
    </citation>
    <scope>NUCLEOTIDE SEQUENCE [LARGE SCALE GENOMIC DNA]</scope>
    <source>
        <strain evidence="1 2">ALL</strain>
    </source>
</reference>
<evidence type="ECO:0000313" key="1">
    <source>
        <dbReference type="EMBL" id="TKR64841.1"/>
    </source>
</evidence>
<organism evidence="1 2">
    <name type="scientific">Steinernema carpocapsae</name>
    <name type="common">Entomopathogenic nematode</name>
    <dbReference type="NCBI Taxonomy" id="34508"/>
    <lineage>
        <taxon>Eukaryota</taxon>
        <taxon>Metazoa</taxon>
        <taxon>Ecdysozoa</taxon>
        <taxon>Nematoda</taxon>
        <taxon>Chromadorea</taxon>
        <taxon>Rhabditida</taxon>
        <taxon>Tylenchina</taxon>
        <taxon>Panagrolaimomorpha</taxon>
        <taxon>Strongyloidoidea</taxon>
        <taxon>Steinernematidae</taxon>
        <taxon>Steinernema</taxon>
    </lineage>
</organism>
<dbReference type="PROSITE" id="PS51257">
    <property type="entry name" value="PROKAR_LIPOPROTEIN"/>
    <property type="match status" value="1"/>
</dbReference>
<keyword evidence="2" id="KW-1185">Reference proteome</keyword>
<comment type="caution">
    <text evidence="1">The sequence shown here is derived from an EMBL/GenBank/DDBJ whole genome shotgun (WGS) entry which is preliminary data.</text>
</comment>
<reference evidence="1 2" key="2">
    <citation type="journal article" date="2019" name="G3 (Bethesda)">
        <title>Hybrid Assembly of the Genome of the Entomopathogenic Nematode Steinernema carpocapsae Identifies the X-Chromosome.</title>
        <authorList>
            <person name="Serra L."/>
            <person name="Macchietto M."/>
            <person name="Macias-Munoz A."/>
            <person name="McGill C.J."/>
            <person name="Rodriguez I.M."/>
            <person name="Rodriguez B."/>
            <person name="Murad R."/>
            <person name="Mortazavi A."/>
        </authorList>
    </citation>
    <scope>NUCLEOTIDE SEQUENCE [LARGE SCALE GENOMIC DNA]</scope>
    <source>
        <strain evidence="1 2">ALL</strain>
    </source>
</reference>
<evidence type="ECO:0000313" key="2">
    <source>
        <dbReference type="Proteomes" id="UP000298663"/>
    </source>
</evidence>
<sequence>MKRTVYQRVEVSNIIVPFAISSIQSCPKSGTILPAFQLSSSAALQRSSGIASKSNRWVIPNWGDGSNPTTSSRKMKGTLCIQLNLNDKDRAI</sequence>
<name>A0A4U5M7F3_STECR</name>
<dbReference type="EMBL" id="AZBU02000009">
    <property type="protein sequence ID" value="TKR64841.1"/>
    <property type="molecule type" value="Genomic_DNA"/>
</dbReference>
<dbReference type="Proteomes" id="UP000298663">
    <property type="component" value="Unassembled WGS sequence"/>
</dbReference>
<protein>
    <submittedName>
        <fullName evidence="1">Uncharacterized protein</fullName>
    </submittedName>
</protein>
<proteinExistence type="predicted"/>
<gene>
    <name evidence="1" type="ORF">L596_025319</name>
</gene>